<feature type="region of interest" description="Disordered" evidence="1">
    <location>
        <begin position="709"/>
        <end position="738"/>
    </location>
</feature>
<dbReference type="STRING" id="1531966.A0A0A1TRK6"/>
<dbReference type="AlphaFoldDB" id="A0A0A1TRK6"/>
<name>A0A0A1TRK6_9HYPO</name>
<feature type="compositionally biased region" description="Polar residues" evidence="1">
    <location>
        <begin position="722"/>
        <end position="738"/>
    </location>
</feature>
<sequence>MRSLEVRRRWCSASRIAVPISCCLLGRLHQQPTTPNPRLLEQPSIIRKACAAPLSTLQQPKHINFHIKYKGMALARSRAALRCCYHNTTVSRQCFSSSRQLQHPRSAGTLSIPQTIQSDDQPDEETIETMIQWKDSMARLRRDADHDGVMASLRAIRNKNDRFLTSEAAQPILFDILDSAITKQKWTAEIIQIAEHLRDQHNFEWPELYHRLIEHHLHEGRGDLAVFWHLNLSPKFPPTEATGRNLLIKFIEDPNEDVQSALRSIYSFSPGRNVYDVVIPQLYAAGKSNLARKWRKTFKLGKDNPKSARCRPFLRYLASYYPSIQLSAEERRLADLEPLSTTTSDTGLAPPESRPYSDGIIARWFASSWTSVEFAINFIAQIGIPAIGPRSLQALALREANASDLFARLKELDAAGIGIPTNTYGIAIAQFARERDDESLTAILNCDIHPDEFDDSETRALLINAAKRTGNSAQQYLLERVERILQTLESTPAPTLAETTLSAQGVPKDITTTEPVSQQAAMAVLQSIFGRISMHNKRILLKQHTQDHVDLAIAAMFRITRSNFAIPTKYWAHLLEILGRSGRLQDLEAISLQLVKLYTSNNRGLVLIHGTDVPRSSFRYANGSEDSAEASDEHIEELPLSVAQLEVDLHASPKVVDDVYEQTMNSEVGEAASTDDYNNLFAARDTAARMPSVDHKQESLKRLQQVFTKTSKSNDGHEVPQAESQDGNSSTNISSSTAGEITSADDFYALFSTRRHEHGTVKKSKKSRQEIATERLDALMASDGPTQPIGKQASKRIAGPRPQELIIRSYYGYPLAEREYIPADMPFSHRQHPLQKVFNSTMQRRIIRWSFDQLMRAKSAQVNKYTLLRGESWDFASGVRMLALLRDQGVLIDQDLLCASIVSRIAVSQIPGRLQHSSRDTTAQSMEYLLRSMELAWGDKLFESAVELNDRVEVSKVQTWDRYSRLFEKRERRKRKDTYNVGGAKTL</sequence>
<evidence type="ECO:0000313" key="3">
    <source>
        <dbReference type="Proteomes" id="UP000039046"/>
    </source>
</evidence>
<dbReference type="OrthoDB" id="5366531at2759"/>
<keyword evidence="3" id="KW-1185">Reference proteome</keyword>
<organism evidence="2 3">
    <name type="scientific">[Torrubiella] hemipterigena</name>
    <dbReference type="NCBI Taxonomy" id="1531966"/>
    <lineage>
        <taxon>Eukaryota</taxon>
        <taxon>Fungi</taxon>
        <taxon>Dikarya</taxon>
        <taxon>Ascomycota</taxon>
        <taxon>Pezizomycotina</taxon>
        <taxon>Sordariomycetes</taxon>
        <taxon>Hypocreomycetidae</taxon>
        <taxon>Hypocreales</taxon>
        <taxon>Clavicipitaceae</taxon>
        <taxon>Clavicipitaceae incertae sedis</taxon>
        <taxon>'Torrubiella' clade</taxon>
    </lineage>
</organism>
<dbReference type="HOGENOM" id="CLU_007655_1_1_1"/>
<dbReference type="Proteomes" id="UP000039046">
    <property type="component" value="Unassembled WGS sequence"/>
</dbReference>
<evidence type="ECO:0000313" key="2">
    <source>
        <dbReference type="EMBL" id="CEJ94593.1"/>
    </source>
</evidence>
<gene>
    <name evidence="2" type="ORF">VHEMI10112</name>
</gene>
<proteinExistence type="predicted"/>
<evidence type="ECO:0008006" key="4">
    <source>
        <dbReference type="Google" id="ProtNLM"/>
    </source>
</evidence>
<protein>
    <recommendedName>
        <fullName evidence="4">Pentatricopeptide repeat domain-containing protein</fullName>
    </recommendedName>
</protein>
<evidence type="ECO:0000256" key="1">
    <source>
        <dbReference type="SAM" id="MobiDB-lite"/>
    </source>
</evidence>
<reference evidence="2 3" key="1">
    <citation type="journal article" date="2015" name="Genome Announc.">
        <title>Draft Genome Sequence and Gene Annotation of the Entomopathogenic Fungus Verticillium hemipterigenum.</title>
        <authorList>
            <person name="Horn F."/>
            <person name="Habel A."/>
            <person name="Scharf D.H."/>
            <person name="Dworschak J."/>
            <person name="Brakhage A.A."/>
            <person name="Guthke R."/>
            <person name="Hertweck C."/>
            <person name="Linde J."/>
        </authorList>
    </citation>
    <scope>NUCLEOTIDE SEQUENCE [LARGE SCALE GENOMIC DNA]</scope>
</reference>
<dbReference type="EMBL" id="CDHN01000007">
    <property type="protein sequence ID" value="CEJ94593.1"/>
    <property type="molecule type" value="Genomic_DNA"/>
</dbReference>
<accession>A0A0A1TRK6</accession>